<comment type="caution">
    <text evidence="2">The sequence shown here is derived from an EMBL/GenBank/DDBJ whole genome shotgun (WGS) entry which is preliminary data.</text>
</comment>
<reference evidence="2 3" key="1">
    <citation type="submission" date="2024-04" db="EMBL/GenBank/DDBJ databases">
        <title>Limosilactobacillus allomucosae sp. nov., a novel species isolated from wild boar faecal samples as potential probiotics for domestic pigs.</title>
        <authorList>
            <person name="Chen B."/>
        </authorList>
    </citation>
    <scope>NUCLEOTIDE SEQUENCE [LARGE SCALE GENOMIC DNA]</scope>
    <source>
        <strain evidence="2 3">WILCCON 0055</strain>
    </source>
</reference>
<evidence type="ECO:0000256" key="1">
    <source>
        <dbReference type="SAM" id="Phobius"/>
    </source>
</evidence>
<dbReference type="Proteomes" id="UP001456307">
    <property type="component" value="Unassembled WGS sequence"/>
</dbReference>
<protein>
    <recommendedName>
        <fullName evidence="4">Transposase</fullName>
    </recommendedName>
</protein>
<keyword evidence="1" id="KW-0812">Transmembrane</keyword>
<dbReference type="EMBL" id="JBCNVT010000001">
    <property type="protein sequence ID" value="MEO5286481.1"/>
    <property type="molecule type" value="Genomic_DNA"/>
</dbReference>
<dbReference type="RefSeq" id="WP_347985533.1">
    <property type="nucleotide sequence ID" value="NZ_JBCNVT010000001.1"/>
</dbReference>
<proteinExistence type="predicted"/>
<evidence type="ECO:0008006" key="4">
    <source>
        <dbReference type="Google" id="ProtNLM"/>
    </source>
</evidence>
<evidence type="ECO:0000313" key="2">
    <source>
        <dbReference type="EMBL" id="MEO5286481.1"/>
    </source>
</evidence>
<keyword evidence="1" id="KW-1133">Transmembrane helix</keyword>
<keyword evidence="3" id="KW-1185">Reference proteome</keyword>
<accession>A0ABV0I5N7</accession>
<sequence length="90" mass="10586">MRWIQKAPQTIASLRGFAIDWVVDWAVYTNAKQAFSAERKRQQQVMFIAKLDLIMMHLSFLVIYQRIFKHALILHDILQNASRLSKIIAE</sequence>
<feature type="transmembrane region" description="Helical" evidence="1">
    <location>
        <begin position="45"/>
        <end position="64"/>
    </location>
</feature>
<keyword evidence="1" id="KW-0472">Membrane</keyword>
<organism evidence="2 3">
    <name type="scientific">Limosilactobacillus allomucosae</name>
    <dbReference type="NCBI Taxonomy" id="3142938"/>
    <lineage>
        <taxon>Bacteria</taxon>
        <taxon>Bacillati</taxon>
        <taxon>Bacillota</taxon>
        <taxon>Bacilli</taxon>
        <taxon>Lactobacillales</taxon>
        <taxon>Lactobacillaceae</taxon>
        <taxon>Limosilactobacillus</taxon>
    </lineage>
</organism>
<evidence type="ECO:0000313" key="3">
    <source>
        <dbReference type="Proteomes" id="UP001456307"/>
    </source>
</evidence>
<gene>
    <name evidence="2" type="ORF">AAVZ08_07790</name>
</gene>
<name>A0ABV0I5N7_9LACO</name>